<organism evidence="2 3">
    <name type="scientific">Micromonospora sonneratiae</name>
    <dbReference type="NCBI Taxonomy" id="1184706"/>
    <lineage>
        <taxon>Bacteria</taxon>
        <taxon>Bacillati</taxon>
        <taxon>Actinomycetota</taxon>
        <taxon>Actinomycetes</taxon>
        <taxon>Micromonosporales</taxon>
        <taxon>Micromonosporaceae</taxon>
        <taxon>Micromonospora</taxon>
    </lineage>
</organism>
<feature type="domain" description="Peptidase C39-like" evidence="1">
    <location>
        <begin position="216"/>
        <end position="367"/>
    </location>
</feature>
<dbReference type="EMBL" id="JBHTMP010000002">
    <property type="protein sequence ID" value="MFD1319852.1"/>
    <property type="molecule type" value="Genomic_DNA"/>
</dbReference>
<sequence length="414" mass="43491">MEPVQRDVAYRGFRTAADFATGTFLGTELSGSGVILTDPVEQVGHTDAGTGITGTYDLATWTSPPVTPGFTATEVIPSWTADTPGNSWIQVDLRGTTDTGTTTRWYTLARWAADDTVIRRASVPGQADANGSVAADTLTTASGCGVTDWQLRVTLLRPSGTTLTPTLRSVGAAASGPACTVSTPSAVTAPGAVTGQAAPGTSAAGTGSRTARGLTLDVPAFSQRTHAGHYPQWGGGGEAWCSPTSTSMVLAYWGVGPVPEDYAWVDRGDPRPMVDHAARQCFDYAYQGAGNWPFNTAYAGRYGLDTFVTRLRSLAEAESFIASGVPLIVSASYRRGEIPGLDYDTRGHLLVLVGFTAAGDPVLNDPYSPTDQTVRKPVDRNRFEAAWQGASGGLVYVIRPETVPLPAPPAQANW</sequence>
<evidence type="ECO:0000313" key="3">
    <source>
        <dbReference type="Proteomes" id="UP001597260"/>
    </source>
</evidence>
<dbReference type="RefSeq" id="WP_377566256.1">
    <property type="nucleotide sequence ID" value="NZ_JBHTMP010000002.1"/>
</dbReference>
<dbReference type="Pfam" id="PF13529">
    <property type="entry name" value="Peptidase_C39_2"/>
    <property type="match status" value="1"/>
</dbReference>
<name>A0ABW3Y5Z5_9ACTN</name>
<gene>
    <name evidence="2" type="ORF">ACFQ4H_01975</name>
</gene>
<protein>
    <submittedName>
        <fullName evidence="2">C39 family peptidase</fullName>
    </submittedName>
</protein>
<comment type="caution">
    <text evidence="2">The sequence shown here is derived from an EMBL/GenBank/DDBJ whole genome shotgun (WGS) entry which is preliminary data.</text>
</comment>
<keyword evidence="3" id="KW-1185">Reference proteome</keyword>
<dbReference type="Proteomes" id="UP001597260">
    <property type="component" value="Unassembled WGS sequence"/>
</dbReference>
<accession>A0ABW3Y5Z5</accession>
<dbReference type="Gene3D" id="3.90.70.10">
    <property type="entry name" value="Cysteine proteinases"/>
    <property type="match status" value="1"/>
</dbReference>
<dbReference type="CDD" id="cd02549">
    <property type="entry name" value="Peptidase_C39A"/>
    <property type="match status" value="1"/>
</dbReference>
<dbReference type="InterPro" id="IPR039564">
    <property type="entry name" value="Peptidase_C39-like"/>
</dbReference>
<reference evidence="3" key="1">
    <citation type="journal article" date="2019" name="Int. J. Syst. Evol. Microbiol.">
        <title>The Global Catalogue of Microorganisms (GCM) 10K type strain sequencing project: providing services to taxonomists for standard genome sequencing and annotation.</title>
        <authorList>
            <consortium name="The Broad Institute Genomics Platform"/>
            <consortium name="The Broad Institute Genome Sequencing Center for Infectious Disease"/>
            <person name="Wu L."/>
            <person name="Ma J."/>
        </authorList>
    </citation>
    <scope>NUCLEOTIDE SEQUENCE [LARGE SCALE GENOMIC DNA]</scope>
    <source>
        <strain evidence="3">JCM 31037</strain>
    </source>
</reference>
<evidence type="ECO:0000313" key="2">
    <source>
        <dbReference type="EMBL" id="MFD1319852.1"/>
    </source>
</evidence>
<dbReference type="InterPro" id="IPR039563">
    <property type="entry name" value="Peptidase_C39_single_dom"/>
</dbReference>
<proteinExistence type="predicted"/>
<evidence type="ECO:0000259" key="1">
    <source>
        <dbReference type="Pfam" id="PF13529"/>
    </source>
</evidence>